<dbReference type="GO" id="GO:0004499">
    <property type="term" value="F:N,N-dimethylaniline monooxygenase activity"/>
    <property type="evidence" value="ECO:0007669"/>
    <property type="project" value="InterPro"/>
</dbReference>
<evidence type="ECO:0000256" key="5">
    <source>
        <dbReference type="ARBA" id="ARBA00023002"/>
    </source>
</evidence>
<dbReference type="PRINTS" id="PR00370">
    <property type="entry name" value="FMOXYGENASE"/>
</dbReference>
<dbReference type="PANTHER" id="PTHR23023">
    <property type="entry name" value="DIMETHYLANILINE MONOOXYGENASE"/>
    <property type="match status" value="1"/>
</dbReference>
<comment type="caution">
    <text evidence="6">The sequence shown here is derived from an EMBL/GenBank/DDBJ whole genome shotgun (WGS) entry which is preliminary data.</text>
</comment>
<keyword evidence="3" id="KW-0274">FAD</keyword>
<dbReference type="Proteomes" id="UP000624244">
    <property type="component" value="Unassembled WGS sequence"/>
</dbReference>
<evidence type="ECO:0000256" key="3">
    <source>
        <dbReference type="ARBA" id="ARBA00022827"/>
    </source>
</evidence>
<keyword evidence="4" id="KW-0521">NADP</keyword>
<evidence type="ECO:0000256" key="2">
    <source>
        <dbReference type="ARBA" id="ARBA00022630"/>
    </source>
</evidence>
<dbReference type="InterPro" id="IPR036188">
    <property type="entry name" value="FAD/NAD-bd_sf"/>
</dbReference>
<sequence length="523" mass="58530">MGKSGTVAVIGLGPAGLVALKNLKEEGFEAVGFDRNSYIGGLWQYSTEEQTSVMESTMVNFSKERMCFTDFPFPDHIASHPTAAQVQQYLVAYAAHFQLEASIRLNTHIAPITFDQERQKWIVQVQGEDTQYFDKVVIATGGMVSKAHMPTVEGMGKFAGISIHSQAFKRPSDYKGRRVMVVGFSNSAADTATQLAGIADKVYIAHRHGARVLPRHINGVAIDHTHSLRLFKFQSLMTKYFPKFSDKPFDRLIKRIQDKSFHVRPEWRFEPAGKVPIVSDSLVPCLEEGSVSSVAGVKRIVSETKVELDDGSSIDVDVIVWCTGYKSDFSIIEPKFDPTCRPQRWLDAPGSNGKSLFRLYHNVFSVEKPDSLAFLGNVQITIANFQQFDLATMAIAQVWANKSQLPPRDAMIATVEKEHEWLIDLARRTPNVSPGHCNMGVWIRAMDHLAGTGVNEYLGYGPKGWGFRLREPKYSNLLTGGIWSPHIHRVFDGKRKRWDGAKETIIQTNRRVRESKRTKGGAA</sequence>
<dbReference type="OMA" id="HYLKVWG"/>
<protein>
    <submittedName>
        <fullName evidence="6">Uncharacterized protein</fullName>
    </submittedName>
</protein>
<proteinExistence type="inferred from homology"/>
<name>A0A8H5ZB88_COCSA</name>
<dbReference type="InterPro" id="IPR020946">
    <property type="entry name" value="Flavin_mOase-like"/>
</dbReference>
<gene>
    <name evidence="6" type="ORF">GGP41_008583</name>
</gene>
<accession>A0A8H5ZB88</accession>
<dbReference type="GO" id="GO:0050660">
    <property type="term" value="F:flavin adenine dinucleotide binding"/>
    <property type="evidence" value="ECO:0007669"/>
    <property type="project" value="InterPro"/>
</dbReference>
<reference evidence="6" key="1">
    <citation type="submission" date="2019-11" db="EMBL/GenBank/DDBJ databases">
        <title>Bipolaris sorokiniana Genome sequencing.</title>
        <authorList>
            <person name="Wang H."/>
        </authorList>
    </citation>
    <scope>NUCLEOTIDE SEQUENCE</scope>
</reference>
<dbReference type="PIRSF" id="PIRSF000332">
    <property type="entry name" value="FMO"/>
    <property type="match status" value="1"/>
</dbReference>
<dbReference type="Gene3D" id="3.50.50.60">
    <property type="entry name" value="FAD/NAD(P)-binding domain"/>
    <property type="match status" value="3"/>
</dbReference>
<keyword evidence="2" id="KW-0285">Flavoprotein</keyword>
<dbReference type="InterPro" id="IPR050346">
    <property type="entry name" value="FMO-like"/>
</dbReference>
<organism evidence="6 7">
    <name type="scientific">Cochliobolus sativus</name>
    <name type="common">Common root rot and spot blotch fungus</name>
    <name type="synonym">Bipolaris sorokiniana</name>
    <dbReference type="NCBI Taxonomy" id="45130"/>
    <lineage>
        <taxon>Eukaryota</taxon>
        <taxon>Fungi</taxon>
        <taxon>Dikarya</taxon>
        <taxon>Ascomycota</taxon>
        <taxon>Pezizomycotina</taxon>
        <taxon>Dothideomycetes</taxon>
        <taxon>Pleosporomycetidae</taxon>
        <taxon>Pleosporales</taxon>
        <taxon>Pleosporineae</taxon>
        <taxon>Pleosporaceae</taxon>
        <taxon>Bipolaris</taxon>
    </lineage>
</organism>
<dbReference type="EMBL" id="WNKQ01000017">
    <property type="protein sequence ID" value="KAF5846117.1"/>
    <property type="molecule type" value="Genomic_DNA"/>
</dbReference>
<dbReference type="AlphaFoldDB" id="A0A8H5ZB88"/>
<evidence type="ECO:0000313" key="7">
    <source>
        <dbReference type="Proteomes" id="UP000624244"/>
    </source>
</evidence>
<evidence type="ECO:0000256" key="1">
    <source>
        <dbReference type="ARBA" id="ARBA00009183"/>
    </source>
</evidence>
<keyword evidence="5" id="KW-0560">Oxidoreductase</keyword>
<comment type="similarity">
    <text evidence="1">Belongs to the FMO family.</text>
</comment>
<dbReference type="SUPFAM" id="SSF51905">
    <property type="entry name" value="FAD/NAD(P)-binding domain"/>
    <property type="match status" value="2"/>
</dbReference>
<evidence type="ECO:0000313" key="6">
    <source>
        <dbReference type="EMBL" id="KAF5846117.1"/>
    </source>
</evidence>
<dbReference type="InterPro" id="IPR000960">
    <property type="entry name" value="Flavin_mOase"/>
</dbReference>
<evidence type="ECO:0000256" key="4">
    <source>
        <dbReference type="ARBA" id="ARBA00022857"/>
    </source>
</evidence>
<dbReference type="Pfam" id="PF00743">
    <property type="entry name" value="FMO-like"/>
    <property type="match status" value="1"/>
</dbReference>
<dbReference type="GO" id="GO:0050661">
    <property type="term" value="F:NADP binding"/>
    <property type="evidence" value="ECO:0007669"/>
    <property type="project" value="InterPro"/>
</dbReference>